<gene>
    <name evidence="2" type="ORF">UFOPK3772_01849</name>
</gene>
<evidence type="ECO:0000256" key="1">
    <source>
        <dbReference type="SAM" id="MobiDB-lite"/>
    </source>
</evidence>
<dbReference type="EMBL" id="CAFBNE010000059">
    <property type="protein sequence ID" value="CAB4955803.1"/>
    <property type="molecule type" value="Genomic_DNA"/>
</dbReference>
<dbReference type="AlphaFoldDB" id="A0A6J7KM07"/>
<evidence type="ECO:0000313" key="2">
    <source>
        <dbReference type="EMBL" id="CAB4955803.1"/>
    </source>
</evidence>
<name>A0A6J7KM07_9ZZZZ</name>
<sequence>MLNDDLYRRARVVASTRGSTLSAIAEEALRLVLRTADTDQGPSIPIPAGETVVPRVDVDDSRAVQDSLDAGREPARLSGIGSGFGSGFADEGPQAPHGRLPGERGDADGQAGLP</sequence>
<protein>
    <submittedName>
        <fullName evidence="2">Unannotated protein</fullName>
    </submittedName>
</protein>
<feature type="region of interest" description="Disordered" evidence="1">
    <location>
        <begin position="66"/>
        <end position="114"/>
    </location>
</feature>
<feature type="region of interest" description="Disordered" evidence="1">
    <location>
        <begin position="38"/>
        <end position="57"/>
    </location>
</feature>
<organism evidence="2">
    <name type="scientific">freshwater metagenome</name>
    <dbReference type="NCBI Taxonomy" id="449393"/>
    <lineage>
        <taxon>unclassified sequences</taxon>
        <taxon>metagenomes</taxon>
        <taxon>ecological metagenomes</taxon>
    </lineage>
</organism>
<accession>A0A6J7KM07</accession>
<proteinExistence type="predicted"/>
<reference evidence="2" key="1">
    <citation type="submission" date="2020-05" db="EMBL/GenBank/DDBJ databases">
        <authorList>
            <person name="Chiriac C."/>
            <person name="Salcher M."/>
            <person name="Ghai R."/>
            <person name="Kavagutti S V."/>
        </authorList>
    </citation>
    <scope>NUCLEOTIDE SEQUENCE</scope>
</reference>
<feature type="compositionally biased region" description="Basic and acidic residues" evidence="1">
    <location>
        <begin position="66"/>
        <end position="75"/>
    </location>
</feature>